<dbReference type="RefSeq" id="WP_210653038.1">
    <property type="nucleotide sequence ID" value="NZ_JAGKQQ010000001.1"/>
</dbReference>
<gene>
    <name evidence="1" type="ORF">J8F10_06500</name>
</gene>
<evidence type="ECO:0000313" key="2">
    <source>
        <dbReference type="Proteomes" id="UP000676565"/>
    </source>
</evidence>
<accession>A0ABS5BMN4</accession>
<protein>
    <submittedName>
        <fullName evidence="1">Uncharacterized protein</fullName>
    </submittedName>
</protein>
<sequence>MEQGEIDFADASSWRLSKNGQAYVTQGSGLVACIFPSKIPTRSKYGGWIKHDRPDNHTHDPLRLVWGQTLREVMLDLELSRRKLLEQVARANTSEQA</sequence>
<name>A0ABS5BMN4_9BACT</name>
<dbReference type="EMBL" id="JAGKQQ010000001">
    <property type="protein sequence ID" value="MBP3954930.1"/>
    <property type="molecule type" value="Genomic_DNA"/>
</dbReference>
<reference evidence="1 2" key="1">
    <citation type="submission" date="2021-04" db="EMBL/GenBank/DDBJ databases">
        <authorList>
            <person name="Ivanova A."/>
        </authorList>
    </citation>
    <scope>NUCLEOTIDE SEQUENCE [LARGE SCALE GENOMIC DNA]</scope>
    <source>
        <strain evidence="1 2">G18</strain>
    </source>
</reference>
<comment type="caution">
    <text evidence="1">The sequence shown here is derived from an EMBL/GenBank/DDBJ whole genome shotgun (WGS) entry which is preliminary data.</text>
</comment>
<organism evidence="1 2">
    <name type="scientific">Gemmata palustris</name>
    <dbReference type="NCBI Taxonomy" id="2822762"/>
    <lineage>
        <taxon>Bacteria</taxon>
        <taxon>Pseudomonadati</taxon>
        <taxon>Planctomycetota</taxon>
        <taxon>Planctomycetia</taxon>
        <taxon>Gemmatales</taxon>
        <taxon>Gemmataceae</taxon>
        <taxon>Gemmata</taxon>
    </lineage>
</organism>
<keyword evidence="2" id="KW-1185">Reference proteome</keyword>
<evidence type="ECO:0000313" key="1">
    <source>
        <dbReference type="EMBL" id="MBP3954930.1"/>
    </source>
</evidence>
<proteinExistence type="predicted"/>
<dbReference type="Proteomes" id="UP000676565">
    <property type="component" value="Unassembled WGS sequence"/>
</dbReference>